<reference evidence="2" key="1">
    <citation type="submission" date="2022-08" db="EMBL/GenBank/DDBJ databases">
        <authorList>
            <person name="Tistechok S."/>
            <person name="Samborskyy M."/>
            <person name="Roman I."/>
        </authorList>
    </citation>
    <scope>NUCLEOTIDE SEQUENCE</scope>
    <source>
        <strain evidence="2">DSM 103496</strain>
    </source>
</reference>
<dbReference type="RefSeq" id="WP_259623275.1">
    <property type="nucleotide sequence ID" value="NZ_JANYMP010000005.1"/>
</dbReference>
<name>A0A9X2VJQ4_9PSEU</name>
<dbReference type="Proteomes" id="UP001141259">
    <property type="component" value="Unassembled WGS sequence"/>
</dbReference>
<accession>A0A9X2VJQ4</accession>
<keyword evidence="1" id="KW-0472">Membrane</keyword>
<keyword evidence="1" id="KW-1133">Transmembrane helix</keyword>
<proteinExistence type="predicted"/>
<evidence type="ECO:0000313" key="2">
    <source>
        <dbReference type="EMBL" id="MCS7477762.1"/>
    </source>
</evidence>
<feature type="transmembrane region" description="Helical" evidence="1">
    <location>
        <begin position="136"/>
        <end position="155"/>
    </location>
</feature>
<protein>
    <submittedName>
        <fullName evidence="2">Uncharacterized protein</fullName>
    </submittedName>
</protein>
<keyword evidence="3" id="KW-1185">Reference proteome</keyword>
<keyword evidence="1" id="KW-0812">Transmembrane</keyword>
<sequence>MVLATTRWARFAPQPDRADPDRHEATRHLCAAAHLSRDFADAALRELLVEPTRPAAPAPGVDSAAVLTEALAARLRTDVVDVLVLVVLVLAFSLVFPLAAVWGLVALLLSLPKLIRSWRDAQARRGAARPIRPVRTVLVVLLVVSSIGWVIDSAGSGRRSTDLSGIVPDTTSDNVTAAVLLAVALLVLLTNRLLIAHHVTDRFGPLNHRPSRPVDRALLSLSPTLAARVEEHHGANKRLRRGVSEEDGLVPLLVHRGYKPFVGAGDIHEPWTIAVPLERKADAPPNVEPLDTAMLLDGITSKVTDLRDAPLLAPSARLGSLGVDDYVVVDAQGLVDNLSSPPSAHYLKDPGVPPYTHVPRSHAHDLRDSPLEWSRFYRRFSLVTWEHDLVVSVFVHVAMDESTLYLEWTPCVLRPINAELMAVDTEPASPWVPVGRALKDLVLLPASALSRASRLVIRPRALRPDRGRVNPDRYGALLTLREMAADVELRSYFQQADVERYTHLLRTRVTLAVAEILRTAGYHTASFDQQVQSVVNTTVNTVTIADGGTVTGHVLQTGSLNGDVDITG</sequence>
<organism evidence="2 3">
    <name type="scientific">Umezawaea endophytica</name>
    <dbReference type="NCBI Taxonomy" id="1654476"/>
    <lineage>
        <taxon>Bacteria</taxon>
        <taxon>Bacillati</taxon>
        <taxon>Actinomycetota</taxon>
        <taxon>Actinomycetes</taxon>
        <taxon>Pseudonocardiales</taxon>
        <taxon>Pseudonocardiaceae</taxon>
        <taxon>Umezawaea</taxon>
    </lineage>
</organism>
<comment type="caution">
    <text evidence="2">The sequence shown here is derived from an EMBL/GenBank/DDBJ whole genome shotgun (WGS) entry which is preliminary data.</text>
</comment>
<feature type="transmembrane region" description="Helical" evidence="1">
    <location>
        <begin position="82"/>
        <end position="115"/>
    </location>
</feature>
<dbReference type="AlphaFoldDB" id="A0A9X2VJQ4"/>
<evidence type="ECO:0000313" key="3">
    <source>
        <dbReference type="Proteomes" id="UP001141259"/>
    </source>
</evidence>
<evidence type="ECO:0000256" key="1">
    <source>
        <dbReference type="SAM" id="Phobius"/>
    </source>
</evidence>
<gene>
    <name evidence="2" type="ORF">NZH93_12930</name>
</gene>
<feature type="transmembrane region" description="Helical" evidence="1">
    <location>
        <begin position="175"/>
        <end position="195"/>
    </location>
</feature>
<dbReference type="EMBL" id="JANYMP010000005">
    <property type="protein sequence ID" value="MCS7477762.1"/>
    <property type="molecule type" value="Genomic_DNA"/>
</dbReference>